<dbReference type="Proteomes" id="UP000092666">
    <property type="component" value="Unassembled WGS sequence"/>
</dbReference>
<dbReference type="PANTHER" id="PTHR42881:SF2">
    <property type="entry name" value="PROLYL ENDOPEPTIDASE"/>
    <property type="match status" value="1"/>
</dbReference>
<evidence type="ECO:0000256" key="2">
    <source>
        <dbReference type="ARBA" id="ARBA00005228"/>
    </source>
</evidence>
<dbReference type="EMBL" id="KV700122">
    <property type="protein sequence ID" value="OCF37394.1"/>
    <property type="molecule type" value="Genomic_DNA"/>
</dbReference>
<evidence type="ECO:0000259" key="9">
    <source>
        <dbReference type="Pfam" id="PF02897"/>
    </source>
</evidence>
<dbReference type="SUPFAM" id="SSF50993">
    <property type="entry name" value="Peptidase/esterase 'gauge' domain"/>
    <property type="match status" value="1"/>
</dbReference>
<evidence type="ECO:0000256" key="7">
    <source>
        <dbReference type="RuleBase" id="RU368024"/>
    </source>
</evidence>
<dbReference type="GO" id="GO:0004252">
    <property type="term" value="F:serine-type endopeptidase activity"/>
    <property type="evidence" value="ECO:0007669"/>
    <property type="project" value="UniProtKB-UniRule"/>
</dbReference>
<dbReference type="PROSITE" id="PS00708">
    <property type="entry name" value="PRO_ENDOPEP_SER"/>
    <property type="match status" value="1"/>
</dbReference>
<keyword evidence="4 7" id="KW-0645">Protease</keyword>
<accession>A0A1B9H297</accession>
<dbReference type="InterPro" id="IPR001375">
    <property type="entry name" value="Peptidase_S9_cat"/>
</dbReference>
<gene>
    <name evidence="10" type="ORF">I316_00515</name>
</gene>
<sequence>MTLDLTPKNIADSKHLPVGTLSNEPIPSAAAFIAHPQEWRSGNISLPDKYPDPPRIGGVVTEIFGEEVSDPWRILEDLESTETQRFIAEQNALSLPLLTGHALRRPLEKAVEQCYSHEQMSVPQLQADGWYYWSFNAGTSPRDILVRSKDLVRDFGRAPIAEIQTGSGEPEGPEVFFDLNDQKEISLYAHSFSPSGRLWCAILQDSGSDWQTIRVYDTQSKKAIDTDLGGSKFTFGVTWVGETGFIYKRIIDYDFVKGIPNFSDGKFGMYYHRIGEPQSSDIGVLQFTDKFDGRFVGKAKIVSVDAKADSGKRAWLSFDLYRNTNPETELLIVELPGGTGAVDGKIIQNLIYNDAKFVTTGFTGETYYIGSLSSEQHLFVSTADGHSTGRIVAFDTSDWDITPPGGTLPLKEIVPVHKEGYQLNILSATFVGDRLIVLVYLKHACASVVFADARTGRLLGSADAYGTRGDVELDPDTRIPVPKEELQLARKGKVVIPEHGQIKTLSARSDTDDFYFAVDTFVAPPYILRGQVIGNASGGVGLEVEISSINEPRTTPQETLVCSQVFYESHDGEKIPMFICHAHDLDLTRPHPTLLHGYGGYCSPILPHFDPFFATFMRNLRGIVAIAGIRGGGEYGKRWHDAAIGTKRYVAWDDFAYAATYLQAQGLTTPSMTAIYGSSNGGLLVSACMNRHPELYNTVFADVAVTDLLRYHLFSHGAMWLAEFGSPDDPTDFPVLLKTSPLHNVASNQTYPSVFITTADKDNRVIPGHGLKLLAELQDKMPLSASTQGQGQGLFLGRVYENTGHEAGSKSLAKKVEETTDRLIFALMTLKPE</sequence>
<keyword evidence="6 7" id="KW-0720">Serine protease</keyword>
<evidence type="ECO:0000256" key="5">
    <source>
        <dbReference type="ARBA" id="ARBA00022801"/>
    </source>
</evidence>
<dbReference type="InterPro" id="IPR029058">
    <property type="entry name" value="AB_hydrolase_fold"/>
</dbReference>
<dbReference type="FunFam" id="2.130.10.120:FF:000007">
    <property type="entry name" value="Prolyl endopeptidase"/>
    <property type="match status" value="1"/>
</dbReference>
<dbReference type="Pfam" id="PF02897">
    <property type="entry name" value="Peptidase_S9_N"/>
    <property type="match status" value="1"/>
</dbReference>
<comment type="similarity">
    <text evidence="2 7">Belongs to the peptidase S9A family.</text>
</comment>
<reference evidence="10 11" key="1">
    <citation type="submission" date="2013-07" db="EMBL/GenBank/DDBJ databases">
        <title>The Genome Sequence of Cryptococcus heveanensis BCC8398.</title>
        <authorList>
            <consortium name="The Broad Institute Genome Sequencing Platform"/>
            <person name="Cuomo C."/>
            <person name="Litvintseva A."/>
            <person name="Chen Y."/>
            <person name="Heitman J."/>
            <person name="Sun S."/>
            <person name="Springer D."/>
            <person name="Dromer F."/>
            <person name="Young S.K."/>
            <person name="Zeng Q."/>
            <person name="Gargeya S."/>
            <person name="Fitzgerald M."/>
            <person name="Abouelleil A."/>
            <person name="Alvarado L."/>
            <person name="Berlin A.M."/>
            <person name="Chapman S.B."/>
            <person name="Dewar J."/>
            <person name="Goldberg J."/>
            <person name="Griggs A."/>
            <person name="Gujja S."/>
            <person name="Hansen M."/>
            <person name="Howarth C."/>
            <person name="Imamovic A."/>
            <person name="Larimer J."/>
            <person name="McCowan C."/>
            <person name="Murphy C."/>
            <person name="Pearson M."/>
            <person name="Priest M."/>
            <person name="Roberts A."/>
            <person name="Saif S."/>
            <person name="Shea T."/>
            <person name="Sykes S."/>
            <person name="Wortman J."/>
            <person name="Nusbaum C."/>
            <person name="Birren B."/>
        </authorList>
    </citation>
    <scope>NUCLEOTIDE SEQUENCE [LARGE SCALE GENOMIC DNA]</scope>
    <source>
        <strain evidence="10 11">BCC8398</strain>
    </source>
</reference>
<evidence type="ECO:0000256" key="4">
    <source>
        <dbReference type="ARBA" id="ARBA00022670"/>
    </source>
</evidence>
<keyword evidence="5 7" id="KW-0378">Hydrolase</keyword>
<comment type="subunit">
    <text evidence="3">Monomer.</text>
</comment>
<dbReference type="OrthoDB" id="248387at2759"/>
<protein>
    <recommendedName>
        <fullName evidence="7">Prolyl endopeptidase</fullName>
        <ecNumber evidence="7">3.4.21.-</ecNumber>
    </recommendedName>
</protein>
<dbReference type="SUPFAM" id="SSF53474">
    <property type="entry name" value="alpha/beta-Hydrolases"/>
    <property type="match status" value="1"/>
</dbReference>
<evidence type="ECO:0000313" key="11">
    <source>
        <dbReference type="Proteomes" id="UP000092666"/>
    </source>
</evidence>
<dbReference type="GO" id="GO:0070012">
    <property type="term" value="F:oligopeptidase activity"/>
    <property type="evidence" value="ECO:0007669"/>
    <property type="project" value="TreeGrafter"/>
</dbReference>
<dbReference type="InterPro" id="IPR051167">
    <property type="entry name" value="Prolyl_oligopep/macrocyclase"/>
</dbReference>
<dbReference type="InterPro" id="IPR002470">
    <property type="entry name" value="Peptidase_S9A"/>
</dbReference>
<dbReference type="STRING" id="1296120.A0A1B9H297"/>
<feature type="domain" description="Peptidase S9 prolyl oligopeptidase catalytic" evidence="8">
    <location>
        <begin position="608"/>
        <end position="830"/>
    </location>
</feature>
<keyword evidence="11" id="KW-1185">Reference proteome</keyword>
<reference evidence="11" key="2">
    <citation type="submission" date="2013-12" db="EMBL/GenBank/DDBJ databases">
        <title>Evolution of pathogenesis and genome organization in the Tremellales.</title>
        <authorList>
            <person name="Cuomo C."/>
            <person name="Litvintseva A."/>
            <person name="Heitman J."/>
            <person name="Chen Y."/>
            <person name="Sun S."/>
            <person name="Springer D."/>
            <person name="Dromer F."/>
            <person name="Young S."/>
            <person name="Zeng Q."/>
            <person name="Chapman S."/>
            <person name="Gujja S."/>
            <person name="Saif S."/>
            <person name="Birren B."/>
        </authorList>
    </citation>
    <scope>NUCLEOTIDE SEQUENCE [LARGE SCALE GENOMIC DNA]</scope>
    <source>
        <strain evidence="11">BCC8398</strain>
    </source>
</reference>
<dbReference type="Gene3D" id="3.40.50.1820">
    <property type="entry name" value="alpha/beta hydrolase"/>
    <property type="match status" value="2"/>
</dbReference>
<dbReference type="AlphaFoldDB" id="A0A1B9H297"/>
<evidence type="ECO:0000256" key="6">
    <source>
        <dbReference type="ARBA" id="ARBA00022825"/>
    </source>
</evidence>
<name>A0A1B9H297_9TREE</name>
<feature type="domain" description="Peptidase S9A N-terminal" evidence="9">
    <location>
        <begin position="51"/>
        <end position="528"/>
    </location>
</feature>
<dbReference type="EC" id="3.4.21.-" evidence="7"/>
<dbReference type="PANTHER" id="PTHR42881">
    <property type="entry name" value="PROLYL ENDOPEPTIDASE"/>
    <property type="match status" value="1"/>
</dbReference>
<dbReference type="Gene3D" id="2.130.10.120">
    <property type="entry name" value="Prolyl oligopeptidase, N-terminal domain"/>
    <property type="match status" value="2"/>
</dbReference>
<evidence type="ECO:0000313" key="10">
    <source>
        <dbReference type="EMBL" id="OCF37394.1"/>
    </source>
</evidence>
<dbReference type="InterPro" id="IPR023302">
    <property type="entry name" value="Pept_S9A_N"/>
</dbReference>
<evidence type="ECO:0000256" key="1">
    <source>
        <dbReference type="ARBA" id="ARBA00001070"/>
    </source>
</evidence>
<evidence type="ECO:0000259" key="8">
    <source>
        <dbReference type="Pfam" id="PF00326"/>
    </source>
</evidence>
<organism evidence="10 11">
    <name type="scientific">Kwoniella heveanensis BCC8398</name>
    <dbReference type="NCBI Taxonomy" id="1296120"/>
    <lineage>
        <taxon>Eukaryota</taxon>
        <taxon>Fungi</taxon>
        <taxon>Dikarya</taxon>
        <taxon>Basidiomycota</taxon>
        <taxon>Agaricomycotina</taxon>
        <taxon>Tremellomycetes</taxon>
        <taxon>Tremellales</taxon>
        <taxon>Cryptococcaceae</taxon>
        <taxon>Kwoniella</taxon>
    </lineage>
</organism>
<dbReference type="PRINTS" id="PR00862">
    <property type="entry name" value="PROLIGOPTASE"/>
</dbReference>
<dbReference type="GO" id="GO:0006508">
    <property type="term" value="P:proteolysis"/>
    <property type="evidence" value="ECO:0007669"/>
    <property type="project" value="UniProtKB-KW"/>
</dbReference>
<dbReference type="InterPro" id="IPR002471">
    <property type="entry name" value="Pept_S9_AS"/>
</dbReference>
<dbReference type="GO" id="GO:0005829">
    <property type="term" value="C:cytosol"/>
    <property type="evidence" value="ECO:0007669"/>
    <property type="project" value="TreeGrafter"/>
</dbReference>
<evidence type="ECO:0000256" key="3">
    <source>
        <dbReference type="ARBA" id="ARBA00011245"/>
    </source>
</evidence>
<proteinExistence type="inferred from homology"/>
<dbReference type="Pfam" id="PF00326">
    <property type="entry name" value="Peptidase_S9"/>
    <property type="match status" value="1"/>
</dbReference>
<comment type="catalytic activity">
    <reaction evidence="1">
        <text>Hydrolysis of Pro-|-Xaa &gt;&gt; Ala-|-Xaa in oligopeptides.</text>
        <dbReference type="EC" id="3.4.21.26"/>
    </reaction>
</comment>